<evidence type="ECO:0000256" key="7">
    <source>
        <dbReference type="ARBA" id="ARBA00022989"/>
    </source>
</evidence>
<keyword evidence="6 9" id="KW-0769">Symport</keyword>
<dbReference type="PRINTS" id="PR00175">
    <property type="entry name" value="NAALASMPORT"/>
</dbReference>
<dbReference type="GO" id="GO:0005886">
    <property type="term" value="C:plasma membrane"/>
    <property type="evidence" value="ECO:0007669"/>
    <property type="project" value="UniProtKB-SubCell"/>
</dbReference>
<dbReference type="AlphaFoldDB" id="A0A223S8I9"/>
<keyword evidence="8 9" id="KW-0472">Membrane</keyword>
<evidence type="ECO:0000256" key="6">
    <source>
        <dbReference type="ARBA" id="ARBA00022847"/>
    </source>
</evidence>
<dbReference type="PANTHER" id="PTHR30330">
    <property type="entry name" value="AGSS FAMILY TRANSPORTER, SODIUM-ALANINE"/>
    <property type="match status" value="1"/>
</dbReference>
<dbReference type="FunFam" id="1.20.1740.10:FF:000004">
    <property type="entry name" value="Sodium:alanine symporter family protein"/>
    <property type="match status" value="1"/>
</dbReference>
<feature type="transmembrane region" description="Helical" evidence="9">
    <location>
        <begin position="219"/>
        <end position="238"/>
    </location>
</feature>
<evidence type="ECO:0000256" key="8">
    <source>
        <dbReference type="ARBA" id="ARBA00023136"/>
    </source>
</evidence>
<keyword evidence="3 9" id="KW-0813">Transport</keyword>
<dbReference type="Pfam" id="PF01235">
    <property type="entry name" value="Na_Ala_symp"/>
    <property type="match status" value="1"/>
</dbReference>
<dbReference type="RefSeq" id="WP_017618297.1">
    <property type="nucleotide sequence ID" value="NZ_ANBG01000161.1"/>
</dbReference>
<sequence length="485" mass="51455">MDALNDGIVTLNDAFWTFLLIPLLLVLAVYFTVRSGVVQLRLLPEMFRVIRSQPGIAPDGKKEISSFQAFAISAAARVGTGNIVGVAVAITLGGPGAVFWMWLMAMVVGAASFVESTLAQLYKVPVSTGFRGGPAYYMLHGLKQRWMGVLFAVVITVTFAFVFNSVQANSIADSIVGSADSLGFTTGHGLEIAIGAALTLVTGLVIFGGVRRIAHVAQTLVPFMAIIYILLGLVVVGMNIEQVPAILSDIVASAFGLKEFVTGGLVAAIMNGMRRGMFSNEAGMGSAPNAGATASVTHPVKQGLVQTLGVYFDTLLVCSVTAFIVLMSDPTYGEDAGIAVTQGALAANLGSWSVHALTIIMFLLSFTSVLGNYYYGESNLAFLSAKPGVMTGYRVLVLVMVFFGSFAPLQLVWNMADVSMGVMATINLIALAPLCGIAFILLRDYTDQRRRGIDPVFSRDNYPQLTGVQCWGSESDEYGSPATRS</sequence>
<dbReference type="InterPro" id="IPR001463">
    <property type="entry name" value="Na/Ala_symport"/>
</dbReference>
<dbReference type="GO" id="GO:0005283">
    <property type="term" value="F:amino acid:sodium symporter activity"/>
    <property type="evidence" value="ECO:0007669"/>
    <property type="project" value="InterPro"/>
</dbReference>
<keyword evidence="7 9" id="KW-1133">Transmembrane helix</keyword>
<evidence type="ECO:0000256" key="9">
    <source>
        <dbReference type="RuleBase" id="RU363064"/>
    </source>
</evidence>
<dbReference type="Proteomes" id="UP000215005">
    <property type="component" value="Chromosome"/>
</dbReference>
<feature type="transmembrane region" description="Helical" evidence="9">
    <location>
        <begin position="69"/>
        <end position="93"/>
    </location>
</feature>
<evidence type="ECO:0000256" key="1">
    <source>
        <dbReference type="ARBA" id="ARBA00004651"/>
    </source>
</evidence>
<protein>
    <submittedName>
        <fullName evidence="10">Alanine:cation symporter family protein</fullName>
    </submittedName>
</protein>
<dbReference type="KEGG" id="ngv:CDO52_17725"/>
<gene>
    <name evidence="10" type="ORF">CDO52_17725</name>
</gene>
<keyword evidence="11" id="KW-1185">Reference proteome</keyword>
<evidence type="ECO:0000256" key="5">
    <source>
        <dbReference type="ARBA" id="ARBA00022692"/>
    </source>
</evidence>
<dbReference type="NCBIfam" id="TIGR00835">
    <property type="entry name" value="agcS"/>
    <property type="match status" value="1"/>
</dbReference>
<keyword evidence="5 9" id="KW-0812">Transmembrane</keyword>
<dbReference type="OrthoDB" id="9806926at2"/>
<feature type="transmembrane region" description="Helical" evidence="9">
    <location>
        <begin position="186"/>
        <end position="207"/>
    </location>
</feature>
<evidence type="ECO:0000256" key="4">
    <source>
        <dbReference type="ARBA" id="ARBA00022475"/>
    </source>
</evidence>
<feature type="transmembrane region" description="Helical" evidence="9">
    <location>
        <begin position="395"/>
        <end position="416"/>
    </location>
</feature>
<name>A0A223S8I9_9ACTN</name>
<dbReference type="PANTHER" id="PTHR30330:SF1">
    <property type="entry name" value="AMINO-ACID CARRIER PROTEIN ALST"/>
    <property type="match status" value="1"/>
</dbReference>
<feature type="transmembrane region" description="Helical" evidence="9">
    <location>
        <begin position="308"/>
        <end position="327"/>
    </location>
</feature>
<feature type="transmembrane region" description="Helical" evidence="9">
    <location>
        <begin position="250"/>
        <end position="270"/>
    </location>
</feature>
<evidence type="ECO:0000313" key="11">
    <source>
        <dbReference type="Proteomes" id="UP000215005"/>
    </source>
</evidence>
<reference evidence="10 11" key="1">
    <citation type="submission" date="2017-08" db="EMBL/GenBank/DDBJ databases">
        <title>The complete genome sequence of Nocardiopsis gilva YIM 90087.</title>
        <authorList>
            <person name="Yin M."/>
            <person name="Tang S."/>
        </authorList>
    </citation>
    <scope>NUCLEOTIDE SEQUENCE [LARGE SCALE GENOMIC DNA]</scope>
    <source>
        <strain evidence="10 11">YIM 90087</strain>
    </source>
</reference>
<comment type="subcellular location">
    <subcellularLocation>
        <location evidence="1 9">Cell membrane</location>
        <topology evidence="1 9">Multi-pass membrane protein</topology>
    </subcellularLocation>
</comment>
<organism evidence="10 11">
    <name type="scientific">Nocardiopsis gilva YIM 90087</name>
    <dbReference type="NCBI Taxonomy" id="1235441"/>
    <lineage>
        <taxon>Bacteria</taxon>
        <taxon>Bacillati</taxon>
        <taxon>Actinomycetota</taxon>
        <taxon>Actinomycetes</taxon>
        <taxon>Streptosporangiales</taxon>
        <taxon>Nocardiopsidaceae</taxon>
        <taxon>Nocardiopsis</taxon>
    </lineage>
</organism>
<feature type="transmembrane region" description="Helical" evidence="9">
    <location>
        <begin position="14"/>
        <end position="33"/>
    </location>
</feature>
<accession>A0A223S8I9</accession>
<dbReference type="EMBL" id="CP022753">
    <property type="protein sequence ID" value="ASU84392.1"/>
    <property type="molecule type" value="Genomic_DNA"/>
</dbReference>
<feature type="transmembrane region" description="Helical" evidence="9">
    <location>
        <begin position="146"/>
        <end position="166"/>
    </location>
</feature>
<dbReference type="Gene3D" id="1.20.1740.10">
    <property type="entry name" value="Amino acid/polyamine transporter I"/>
    <property type="match status" value="1"/>
</dbReference>
<proteinExistence type="inferred from homology"/>
<feature type="transmembrane region" description="Helical" evidence="9">
    <location>
        <begin position="352"/>
        <end position="375"/>
    </location>
</feature>
<keyword evidence="4 9" id="KW-1003">Cell membrane</keyword>
<evidence type="ECO:0000256" key="3">
    <source>
        <dbReference type="ARBA" id="ARBA00022448"/>
    </source>
</evidence>
<evidence type="ECO:0000313" key="10">
    <source>
        <dbReference type="EMBL" id="ASU84392.1"/>
    </source>
</evidence>
<feature type="transmembrane region" description="Helical" evidence="9">
    <location>
        <begin position="99"/>
        <end position="122"/>
    </location>
</feature>
<feature type="transmembrane region" description="Helical" evidence="9">
    <location>
        <begin position="422"/>
        <end position="442"/>
    </location>
</feature>
<comment type="similarity">
    <text evidence="2 9">Belongs to the alanine or glycine:cation symporter (AGCS) (TC 2.A.25) family.</text>
</comment>
<evidence type="ECO:0000256" key="2">
    <source>
        <dbReference type="ARBA" id="ARBA00009261"/>
    </source>
</evidence>